<feature type="domain" description="Reverse transcriptase" evidence="1">
    <location>
        <begin position="1"/>
        <end position="145"/>
    </location>
</feature>
<protein>
    <recommendedName>
        <fullName evidence="1">Reverse transcriptase domain-containing protein</fullName>
    </recommendedName>
</protein>
<dbReference type="Proteomes" id="UP000507470">
    <property type="component" value="Unassembled WGS sequence"/>
</dbReference>
<evidence type="ECO:0000313" key="3">
    <source>
        <dbReference type="Proteomes" id="UP000507470"/>
    </source>
</evidence>
<sequence>MKDKDWKILDDWYIELTSKVSGDGYFSKLFEEEQGVRQGVTLSPLLYKLLNSFEDEHIGANICSIHEESPTCADDVSLLSKRLFELQTMLLMQEHYYERYILSDAKSKSMTFNNNKYNVLDRVNLNLHGSQLEKVESYTYIGIQRNCVKSNLIVERITMTRRTSYALMGTGPHGYNEQIYHVMEGICEKIPVKGL</sequence>
<evidence type="ECO:0000259" key="1">
    <source>
        <dbReference type="PROSITE" id="PS50878"/>
    </source>
</evidence>
<organism evidence="2 3">
    <name type="scientific">Mytilus coruscus</name>
    <name type="common">Sea mussel</name>
    <dbReference type="NCBI Taxonomy" id="42192"/>
    <lineage>
        <taxon>Eukaryota</taxon>
        <taxon>Metazoa</taxon>
        <taxon>Spiralia</taxon>
        <taxon>Lophotrochozoa</taxon>
        <taxon>Mollusca</taxon>
        <taxon>Bivalvia</taxon>
        <taxon>Autobranchia</taxon>
        <taxon>Pteriomorphia</taxon>
        <taxon>Mytilida</taxon>
        <taxon>Mytiloidea</taxon>
        <taxon>Mytilidae</taxon>
        <taxon>Mytilinae</taxon>
        <taxon>Mytilus</taxon>
    </lineage>
</organism>
<proteinExistence type="predicted"/>
<gene>
    <name evidence="2" type="ORF">MCOR_10053</name>
</gene>
<evidence type="ECO:0000313" key="2">
    <source>
        <dbReference type="EMBL" id="CAC5371684.1"/>
    </source>
</evidence>
<name>A0A6J8APV4_MYTCO</name>
<keyword evidence="3" id="KW-1185">Reference proteome</keyword>
<dbReference type="OrthoDB" id="416454at2759"/>
<dbReference type="PROSITE" id="PS50878">
    <property type="entry name" value="RT_POL"/>
    <property type="match status" value="1"/>
</dbReference>
<accession>A0A6J8APV4</accession>
<dbReference type="AlphaFoldDB" id="A0A6J8APV4"/>
<dbReference type="InterPro" id="IPR000477">
    <property type="entry name" value="RT_dom"/>
</dbReference>
<dbReference type="EMBL" id="CACVKT020001789">
    <property type="protein sequence ID" value="CAC5371684.1"/>
    <property type="molecule type" value="Genomic_DNA"/>
</dbReference>
<reference evidence="2 3" key="1">
    <citation type="submission" date="2020-06" db="EMBL/GenBank/DDBJ databases">
        <authorList>
            <person name="Li R."/>
            <person name="Bekaert M."/>
        </authorList>
    </citation>
    <scope>NUCLEOTIDE SEQUENCE [LARGE SCALE GENOMIC DNA]</scope>
    <source>
        <strain evidence="3">wild</strain>
    </source>
</reference>